<gene>
    <name evidence="2" type="ORF">BSZ32_08890</name>
</gene>
<keyword evidence="1" id="KW-0472">Membrane</keyword>
<accession>A0A2S7U259</accession>
<keyword evidence="3" id="KW-1185">Reference proteome</keyword>
<feature type="transmembrane region" description="Helical" evidence="1">
    <location>
        <begin position="88"/>
        <end position="110"/>
    </location>
</feature>
<evidence type="ECO:0000313" key="3">
    <source>
        <dbReference type="Proteomes" id="UP000239907"/>
    </source>
</evidence>
<reference evidence="2 3" key="1">
    <citation type="submission" date="2016-12" db="EMBL/GenBank/DDBJ databases">
        <title>Study of bacterial adaptation to deep sea.</title>
        <authorList>
            <person name="Song J."/>
            <person name="Yoshizawa S."/>
            <person name="Kogure K."/>
        </authorList>
    </citation>
    <scope>NUCLEOTIDE SEQUENCE [LARGE SCALE GENOMIC DNA]</scope>
    <source>
        <strain evidence="2 3">SAORIC-165</strain>
    </source>
</reference>
<sequence length="223" mass="24430">MAESARISSSVFVVKELFELSLNPWVLPFTILLALCCLYWLLALLGTVDMDFIEFDFDSDTDFDGDVGNSGGLLTSFLKLVNATDVPFMLVLSVVSLCKWLINIAAILYWNSDGLVWLGLATWVIGFFVSCLIAAVLTKPLVPVFKAFRAGEDDEEPILGQSATVVTSHLTEKFGQVRVLREKGATALVNSRLASGQPVLKKGDIVTIISRDEKDGVYICTQI</sequence>
<proteinExistence type="predicted"/>
<name>A0A2S7U259_9BACT</name>
<keyword evidence="1" id="KW-0812">Transmembrane</keyword>
<dbReference type="EMBL" id="MQWA01000001">
    <property type="protein sequence ID" value="PQJ28607.1"/>
    <property type="molecule type" value="Genomic_DNA"/>
</dbReference>
<dbReference type="OrthoDB" id="996420at2"/>
<comment type="caution">
    <text evidence="2">The sequence shown here is derived from an EMBL/GenBank/DDBJ whole genome shotgun (WGS) entry which is preliminary data.</text>
</comment>
<keyword evidence="1" id="KW-1133">Transmembrane helix</keyword>
<evidence type="ECO:0000256" key="1">
    <source>
        <dbReference type="SAM" id="Phobius"/>
    </source>
</evidence>
<dbReference type="Proteomes" id="UP000239907">
    <property type="component" value="Unassembled WGS sequence"/>
</dbReference>
<protein>
    <submittedName>
        <fullName evidence="2">Uncharacterized protein</fullName>
    </submittedName>
</protein>
<organism evidence="2 3">
    <name type="scientific">Rubritalea profundi</name>
    <dbReference type="NCBI Taxonomy" id="1658618"/>
    <lineage>
        <taxon>Bacteria</taxon>
        <taxon>Pseudomonadati</taxon>
        <taxon>Verrucomicrobiota</taxon>
        <taxon>Verrucomicrobiia</taxon>
        <taxon>Verrucomicrobiales</taxon>
        <taxon>Rubritaleaceae</taxon>
        <taxon>Rubritalea</taxon>
    </lineage>
</organism>
<feature type="transmembrane region" description="Helical" evidence="1">
    <location>
        <begin position="116"/>
        <end position="137"/>
    </location>
</feature>
<dbReference type="AlphaFoldDB" id="A0A2S7U259"/>
<feature type="transmembrane region" description="Helical" evidence="1">
    <location>
        <begin position="25"/>
        <end position="45"/>
    </location>
</feature>
<evidence type="ECO:0000313" key="2">
    <source>
        <dbReference type="EMBL" id="PQJ28607.1"/>
    </source>
</evidence>